<sequence>NYGGRVTDDWDRRTLKTLLAKFYCPIIIESDEFRFDESGHYYAPLDGDYESYMTYINNLPLNADPNIFGFHANADITKDQNETNQLFDNILLTQV</sequence>
<dbReference type="GO" id="GO:0045505">
    <property type="term" value="F:dynein intermediate chain binding"/>
    <property type="evidence" value="ECO:0007669"/>
    <property type="project" value="InterPro"/>
</dbReference>
<dbReference type="EMBL" id="CAJOBH010263374">
    <property type="protein sequence ID" value="CAF5158213.1"/>
    <property type="molecule type" value="Genomic_DNA"/>
</dbReference>
<reference evidence="2" key="1">
    <citation type="submission" date="2021-02" db="EMBL/GenBank/DDBJ databases">
        <authorList>
            <person name="Nowell W R."/>
        </authorList>
    </citation>
    <scope>NUCLEOTIDE SEQUENCE</scope>
</reference>
<dbReference type="InterPro" id="IPR042219">
    <property type="entry name" value="AAA_lid_11_sf"/>
</dbReference>
<dbReference type="PANTHER" id="PTHR22878">
    <property type="entry name" value="DYNEIN HEAVY CHAIN 6, AXONEMAL-LIKE-RELATED"/>
    <property type="match status" value="1"/>
</dbReference>
<evidence type="ECO:0000259" key="1">
    <source>
        <dbReference type="Pfam" id="PF18198"/>
    </source>
</evidence>
<protein>
    <recommendedName>
        <fullName evidence="1">Dynein heavy chain AAA lid domain-containing protein</fullName>
    </recommendedName>
</protein>
<dbReference type="AlphaFoldDB" id="A0A8S3GB29"/>
<evidence type="ECO:0000313" key="3">
    <source>
        <dbReference type="Proteomes" id="UP000681967"/>
    </source>
</evidence>
<gene>
    <name evidence="2" type="ORF">BYL167_LOCUS73911</name>
</gene>
<dbReference type="GO" id="GO:0051959">
    <property type="term" value="F:dynein light intermediate chain binding"/>
    <property type="evidence" value="ECO:0007669"/>
    <property type="project" value="InterPro"/>
</dbReference>
<name>A0A8S3GB29_9BILA</name>
<dbReference type="GO" id="GO:0007018">
    <property type="term" value="P:microtubule-based movement"/>
    <property type="evidence" value="ECO:0007669"/>
    <property type="project" value="InterPro"/>
</dbReference>
<proteinExistence type="predicted"/>
<dbReference type="Pfam" id="PF18198">
    <property type="entry name" value="AAA_lid_11"/>
    <property type="match status" value="1"/>
</dbReference>
<organism evidence="2 3">
    <name type="scientific">Rotaria magnacalcarata</name>
    <dbReference type="NCBI Taxonomy" id="392030"/>
    <lineage>
        <taxon>Eukaryota</taxon>
        <taxon>Metazoa</taxon>
        <taxon>Spiralia</taxon>
        <taxon>Gnathifera</taxon>
        <taxon>Rotifera</taxon>
        <taxon>Eurotatoria</taxon>
        <taxon>Bdelloidea</taxon>
        <taxon>Philodinida</taxon>
        <taxon>Philodinidae</taxon>
        <taxon>Rotaria</taxon>
    </lineage>
</organism>
<dbReference type="InterPro" id="IPR041658">
    <property type="entry name" value="AAA_lid_11"/>
</dbReference>
<evidence type="ECO:0000313" key="2">
    <source>
        <dbReference type="EMBL" id="CAF5158213.1"/>
    </source>
</evidence>
<dbReference type="GO" id="GO:0030286">
    <property type="term" value="C:dynein complex"/>
    <property type="evidence" value="ECO:0007669"/>
    <property type="project" value="InterPro"/>
</dbReference>
<comment type="caution">
    <text evidence="2">The sequence shown here is derived from an EMBL/GenBank/DDBJ whole genome shotgun (WGS) entry which is preliminary data.</text>
</comment>
<feature type="non-terminal residue" evidence="2">
    <location>
        <position position="1"/>
    </location>
</feature>
<accession>A0A8S3GB29</accession>
<dbReference type="InterPro" id="IPR026983">
    <property type="entry name" value="DHC"/>
</dbReference>
<dbReference type="PANTHER" id="PTHR22878:SF70">
    <property type="entry name" value="DYNEIN HEAVY CHAIN 2, AXONEMAL"/>
    <property type="match status" value="1"/>
</dbReference>
<feature type="domain" description="Dynein heavy chain AAA lid" evidence="1">
    <location>
        <begin position="1"/>
        <end position="74"/>
    </location>
</feature>
<dbReference type="Gene3D" id="1.10.8.720">
    <property type="entry name" value="Region D6 of dynein motor"/>
    <property type="match status" value="1"/>
</dbReference>
<dbReference type="Proteomes" id="UP000681967">
    <property type="component" value="Unassembled WGS sequence"/>
</dbReference>